<dbReference type="GO" id="GO:0016567">
    <property type="term" value="P:protein ubiquitination"/>
    <property type="evidence" value="ECO:0007669"/>
    <property type="project" value="InterPro"/>
</dbReference>
<evidence type="ECO:0000256" key="7">
    <source>
        <dbReference type="ARBA" id="ARBA00022786"/>
    </source>
</evidence>
<keyword evidence="3" id="KW-0808">Transferase</keyword>
<dbReference type="GO" id="GO:0061630">
    <property type="term" value="F:ubiquitin protein ligase activity"/>
    <property type="evidence" value="ECO:0007669"/>
    <property type="project" value="UniProtKB-EC"/>
</dbReference>
<evidence type="ECO:0000256" key="3">
    <source>
        <dbReference type="ARBA" id="ARBA00022679"/>
    </source>
</evidence>
<dbReference type="SUPFAM" id="SSF57850">
    <property type="entry name" value="RING/U-box"/>
    <property type="match status" value="2"/>
</dbReference>
<keyword evidence="5" id="KW-0677">Repeat</keyword>
<gene>
    <name evidence="11" type="ORF">BJ875DRAFT_1293</name>
</gene>
<organism evidence="11 12">
    <name type="scientific">Amylocarpus encephaloides</name>
    <dbReference type="NCBI Taxonomy" id="45428"/>
    <lineage>
        <taxon>Eukaryota</taxon>
        <taxon>Fungi</taxon>
        <taxon>Dikarya</taxon>
        <taxon>Ascomycota</taxon>
        <taxon>Pezizomycotina</taxon>
        <taxon>Leotiomycetes</taxon>
        <taxon>Helotiales</taxon>
        <taxon>Helotiales incertae sedis</taxon>
        <taxon>Amylocarpus</taxon>
    </lineage>
</organism>
<dbReference type="GO" id="GO:0008270">
    <property type="term" value="F:zinc ion binding"/>
    <property type="evidence" value="ECO:0007669"/>
    <property type="project" value="UniProtKB-KW"/>
</dbReference>
<keyword evidence="7" id="KW-0833">Ubl conjugation pathway</keyword>
<accession>A0A9P7YTZ5</accession>
<dbReference type="EC" id="2.3.2.31" evidence="2"/>
<evidence type="ECO:0000256" key="1">
    <source>
        <dbReference type="ARBA" id="ARBA00001798"/>
    </source>
</evidence>
<feature type="domain" description="RING-type" evidence="10">
    <location>
        <begin position="1"/>
        <end position="131"/>
    </location>
</feature>
<name>A0A9P7YTZ5_9HELO</name>
<dbReference type="CDD" id="cd20335">
    <property type="entry name" value="BRcat_RBR"/>
    <property type="match status" value="1"/>
</dbReference>
<evidence type="ECO:0000313" key="11">
    <source>
        <dbReference type="EMBL" id="KAG9239721.1"/>
    </source>
</evidence>
<evidence type="ECO:0000313" key="12">
    <source>
        <dbReference type="Proteomes" id="UP000824998"/>
    </source>
</evidence>
<keyword evidence="12" id="KW-1185">Reference proteome</keyword>
<keyword evidence="6" id="KW-0863">Zinc-finger</keyword>
<evidence type="ECO:0000256" key="4">
    <source>
        <dbReference type="ARBA" id="ARBA00022723"/>
    </source>
</evidence>
<evidence type="ECO:0000256" key="8">
    <source>
        <dbReference type="ARBA" id="ARBA00022833"/>
    </source>
</evidence>
<evidence type="ECO:0000256" key="9">
    <source>
        <dbReference type="SAM" id="MobiDB-lite"/>
    </source>
</evidence>
<dbReference type="Pfam" id="PF01485">
    <property type="entry name" value="IBR"/>
    <property type="match status" value="1"/>
</dbReference>
<evidence type="ECO:0000259" key="10">
    <source>
        <dbReference type="PROSITE" id="PS51873"/>
    </source>
</evidence>
<dbReference type="InterPro" id="IPR002867">
    <property type="entry name" value="IBR_dom"/>
</dbReference>
<sequence>MCLSPTCKSGQLHTDESTHMMTCHSCSFRTCALHKHPWHEGKTCVEFDSSESQIERLEEAEETAKLLAKEQSKVCPSCSQGVFKLHGCDSILRLGRCGKGWCYICLARYDNIIRLGPEAHAPTCTNHPRYVPPSRTATEKATSVFRTLVYGGEVSEVTLAVREARNRTREAERRAHASAAAEKRIAETEGLARETGLDSDG</sequence>
<keyword evidence="4" id="KW-0479">Metal-binding</keyword>
<dbReference type="Proteomes" id="UP000824998">
    <property type="component" value="Unassembled WGS sequence"/>
</dbReference>
<evidence type="ECO:0000256" key="6">
    <source>
        <dbReference type="ARBA" id="ARBA00022771"/>
    </source>
</evidence>
<keyword evidence="8" id="KW-0862">Zinc</keyword>
<feature type="region of interest" description="Disordered" evidence="9">
    <location>
        <begin position="169"/>
        <end position="201"/>
    </location>
</feature>
<comment type="caution">
    <text evidence="11">The sequence shown here is derived from an EMBL/GenBank/DDBJ whole genome shotgun (WGS) entry which is preliminary data.</text>
</comment>
<evidence type="ECO:0000256" key="5">
    <source>
        <dbReference type="ARBA" id="ARBA00022737"/>
    </source>
</evidence>
<protein>
    <recommendedName>
        <fullName evidence="2">RBR-type E3 ubiquitin transferase</fullName>
        <ecNumber evidence="2">2.3.2.31</ecNumber>
    </recommendedName>
</protein>
<comment type="catalytic activity">
    <reaction evidence="1">
        <text>[E2 ubiquitin-conjugating enzyme]-S-ubiquitinyl-L-cysteine + [acceptor protein]-L-lysine = [E2 ubiquitin-conjugating enzyme]-L-cysteine + [acceptor protein]-N(6)-ubiquitinyl-L-lysine.</text>
        <dbReference type="EC" id="2.3.2.31"/>
    </reaction>
</comment>
<dbReference type="InterPro" id="IPR031127">
    <property type="entry name" value="E3_UB_ligase_RBR"/>
</dbReference>
<dbReference type="AlphaFoldDB" id="A0A9P7YTZ5"/>
<reference evidence="11" key="1">
    <citation type="journal article" date="2021" name="IMA Fungus">
        <title>Genomic characterization of three marine fungi, including Emericellopsis atlantica sp. nov. with signatures of a generalist lifestyle and marine biomass degradation.</title>
        <authorList>
            <person name="Hagestad O.C."/>
            <person name="Hou L."/>
            <person name="Andersen J.H."/>
            <person name="Hansen E.H."/>
            <person name="Altermark B."/>
            <person name="Li C."/>
            <person name="Kuhnert E."/>
            <person name="Cox R.J."/>
            <person name="Crous P.W."/>
            <person name="Spatafora J.W."/>
            <person name="Lail K."/>
            <person name="Amirebrahimi M."/>
            <person name="Lipzen A."/>
            <person name="Pangilinan J."/>
            <person name="Andreopoulos W."/>
            <person name="Hayes R.D."/>
            <person name="Ng V."/>
            <person name="Grigoriev I.V."/>
            <person name="Jackson S.A."/>
            <person name="Sutton T.D.S."/>
            <person name="Dobson A.D.W."/>
            <person name="Rama T."/>
        </authorList>
    </citation>
    <scope>NUCLEOTIDE SEQUENCE</scope>
    <source>
        <strain evidence="11">TRa018bII</strain>
    </source>
</reference>
<proteinExistence type="predicted"/>
<dbReference type="PANTHER" id="PTHR11685">
    <property type="entry name" value="RBR FAMILY RING FINGER AND IBR DOMAIN-CONTAINING"/>
    <property type="match status" value="1"/>
</dbReference>
<dbReference type="OrthoDB" id="1431934at2759"/>
<dbReference type="InterPro" id="IPR044066">
    <property type="entry name" value="TRIAD_supradom"/>
</dbReference>
<dbReference type="EMBL" id="MU251356">
    <property type="protein sequence ID" value="KAG9239721.1"/>
    <property type="molecule type" value="Genomic_DNA"/>
</dbReference>
<evidence type="ECO:0000256" key="2">
    <source>
        <dbReference type="ARBA" id="ARBA00012251"/>
    </source>
</evidence>
<dbReference type="Gene3D" id="1.20.120.1750">
    <property type="match status" value="1"/>
</dbReference>
<dbReference type="PROSITE" id="PS51873">
    <property type="entry name" value="TRIAD"/>
    <property type="match status" value="1"/>
</dbReference>